<accession>A0A1V8TU88</accession>
<gene>
    <name evidence="2" type="ORF">B0A48_00134</name>
</gene>
<feature type="transmembrane region" description="Helical" evidence="1">
    <location>
        <begin position="188"/>
        <end position="210"/>
    </location>
</feature>
<keyword evidence="1" id="KW-0472">Membrane</keyword>
<keyword evidence="1" id="KW-1133">Transmembrane helix</keyword>
<dbReference type="Proteomes" id="UP000192596">
    <property type="component" value="Unassembled WGS sequence"/>
</dbReference>
<dbReference type="InParanoid" id="A0A1V8TU88"/>
<feature type="transmembrane region" description="Helical" evidence="1">
    <location>
        <begin position="26"/>
        <end position="44"/>
    </location>
</feature>
<dbReference type="OrthoDB" id="3357002at2759"/>
<evidence type="ECO:0000313" key="3">
    <source>
        <dbReference type="Proteomes" id="UP000192596"/>
    </source>
</evidence>
<dbReference type="STRING" id="1507870.A0A1V8TU88"/>
<dbReference type="PANTHER" id="PTHR35184">
    <property type="entry name" value="YALI0C10208P"/>
    <property type="match status" value="1"/>
</dbReference>
<organism evidence="2 3">
    <name type="scientific">Cryoendolithus antarcticus</name>
    <dbReference type="NCBI Taxonomy" id="1507870"/>
    <lineage>
        <taxon>Eukaryota</taxon>
        <taxon>Fungi</taxon>
        <taxon>Dikarya</taxon>
        <taxon>Ascomycota</taxon>
        <taxon>Pezizomycotina</taxon>
        <taxon>Dothideomycetes</taxon>
        <taxon>Dothideomycetidae</taxon>
        <taxon>Cladosporiales</taxon>
        <taxon>Cladosporiaceae</taxon>
        <taxon>Cryoendolithus</taxon>
    </lineage>
</organism>
<dbReference type="AlphaFoldDB" id="A0A1V8TU88"/>
<proteinExistence type="predicted"/>
<feature type="transmembrane region" description="Helical" evidence="1">
    <location>
        <begin position="152"/>
        <end position="173"/>
    </location>
</feature>
<evidence type="ECO:0000313" key="2">
    <source>
        <dbReference type="EMBL" id="OQO14752.1"/>
    </source>
</evidence>
<keyword evidence="1" id="KW-0812">Transmembrane</keyword>
<dbReference type="PANTHER" id="PTHR35184:SF1">
    <property type="entry name" value="INTEGRAL MEMBRANE PROTEIN"/>
    <property type="match status" value="1"/>
</dbReference>
<dbReference type="EMBL" id="NAJO01000001">
    <property type="protein sequence ID" value="OQO14752.1"/>
    <property type="molecule type" value="Genomic_DNA"/>
</dbReference>
<evidence type="ECO:0000256" key="1">
    <source>
        <dbReference type="SAM" id="Phobius"/>
    </source>
</evidence>
<feature type="transmembrane region" description="Helical" evidence="1">
    <location>
        <begin position="231"/>
        <end position="251"/>
    </location>
</feature>
<dbReference type="InterPro" id="IPR021460">
    <property type="entry name" value="DUF3112"/>
</dbReference>
<feature type="transmembrane region" description="Helical" evidence="1">
    <location>
        <begin position="56"/>
        <end position="78"/>
    </location>
</feature>
<comment type="caution">
    <text evidence="2">The sequence shown here is derived from an EMBL/GenBank/DDBJ whole genome shotgun (WGS) entry which is preliminary data.</text>
</comment>
<feature type="transmembrane region" description="Helical" evidence="1">
    <location>
        <begin position="90"/>
        <end position="111"/>
    </location>
</feature>
<name>A0A1V8TU88_9PEZI</name>
<protein>
    <submittedName>
        <fullName evidence="2">Uncharacterized protein</fullName>
    </submittedName>
</protein>
<reference evidence="3" key="1">
    <citation type="submission" date="2017-03" db="EMBL/GenBank/DDBJ databases">
        <title>Genomes of endolithic fungi from Antarctica.</title>
        <authorList>
            <person name="Coleine C."/>
            <person name="Masonjones S."/>
            <person name="Stajich J.E."/>
        </authorList>
    </citation>
    <scope>NUCLEOTIDE SEQUENCE [LARGE SCALE GENOMIC DNA]</scope>
    <source>
        <strain evidence="3">CCFEE 5527</strain>
    </source>
</reference>
<keyword evidence="3" id="KW-1185">Reference proteome</keyword>
<dbReference type="Pfam" id="PF11309">
    <property type="entry name" value="DUF3112"/>
    <property type="match status" value="1"/>
</dbReference>
<sequence>MSDGPYPSADAIWGGIPTVIPDVPSASIFLALFLASAVTSMLTYRLNHRTKHNFSITLWLFVFAWTRILASTLRIIWSTRSAGEGVRLEMASRTVFNIGIIIIYLVNILLAKRVLRGKRPKLGWNRILAGTVVSYETLNESAFRIANNCIRAAVILLLLQSLVPFILLALAFLTPGSQETEVGFGQDTLARIACLLLVTSTLATTVAGFRCGIRWMPARPVDDSAWYHERAAFYVFGFTFEALVLSIFLAGRIDRMFRVPDGSG</sequence>